<keyword evidence="2" id="KW-1185">Reference proteome</keyword>
<reference evidence="1 2" key="1">
    <citation type="submission" date="2018-04" db="EMBL/GenBank/DDBJ databases">
        <title>Genomic Encyclopedia of Type Strains, Phase IV (KMG-IV): sequencing the most valuable type-strain genomes for metagenomic binning, comparative biology and taxonomic classification.</title>
        <authorList>
            <person name="Goeker M."/>
        </authorList>
    </citation>
    <scope>NUCLEOTIDE SEQUENCE [LARGE SCALE GENOMIC DNA]</scope>
    <source>
        <strain evidence="1 2">DSM 10065</strain>
    </source>
</reference>
<dbReference type="Proteomes" id="UP000246145">
    <property type="component" value="Unassembled WGS sequence"/>
</dbReference>
<sequence length="155" mass="16856">MFALRQPLRRGNTGVWQVLFCLTLLSFLYRAVIPVGYMPDIVGARDGKFSITLCTVGGGTNTLLMDLGGQPDQPSPDDYFDNQDCPFGIVVSQAVMPSQEPPVLVRMVVHHPVFLPHRNQAQPPLPALGPPLGSRAPPHTSVDFSSVILFASITF</sequence>
<evidence type="ECO:0000313" key="1">
    <source>
        <dbReference type="EMBL" id="PVY62090.1"/>
    </source>
</evidence>
<proteinExistence type="predicted"/>
<dbReference type="Pfam" id="PF11162">
    <property type="entry name" value="DUF2946"/>
    <property type="match status" value="1"/>
</dbReference>
<name>A0A2U1CM44_9BURK</name>
<organism evidence="1 2">
    <name type="scientific">Pusillimonas noertemannii</name>
    <dbReference type="NCBI Taxonomy" id="305977"/>
    <lineage>
        <taxon>Bacteria</taxon>
        <taxon>Pseudomonadati</taxon>
        <taxon>Pseudomonadota</taxon>
        <taxon>Betaproteobacteria</taxon>
        <taxon>Burkholderiales</taxon>
        <taxon>Alcaligenaceae</taxon>
        <taxon>Pusillimonas</taxon>
    </lineage>
</organism>
<dbReference type="InterPro" id="IPR021333">
    <property type="entry name" value="DUF2946"/>
</dbReference>
<evidence type="ECO:0008006" key="3">
    <source>
        <dbReference type="Google" id="ProtNLM"/>
    </source>
</evidence>
<accession>A0A2U1CM44</accession>
<dbReference type="AlphaFoldDB" id="A0A2U1CM44"/>
<protein>
    <recommendedName>
        <fullName evidence="3">DUF2946 family protein</fullName>
    </recommendedName>
</protein>
<comment type="caution">
    <text evidence="1">The sequence shown here is derived from an EMBL/GenBank/DDBJ whole genome shotgun (WGS) entry which is preliminary data.</text>
</comment>
<evidence type="ECO:0000313" key="2">
    <source>
        <dbReference type="Proteomes" id="UP000246145"/>
    </source>
</evidence>
<gene>
    <name evidence="1" type="ORF">C7440_1580</name>
</gene>
<dbReference type="EMBL" id="QEKO01000002">
    <property type="protein sequence ID" value="PVY62090.1"/>
    <property type="molecule type" value="Genomic_DNA"/>
</dbReference>